<evidence type="ECO:0000256" key="1">
    <source>
        <dbReference type="SAM" id="Phobius"/>
    </source>
</evidence>
<dbReference type="PANTHER" id="PTHR33659:SF6">
    <property type="entry name" value="ARABINOGALACTAN PEPTIDE"/>
    <property type="match status" value="1"/>
</dbReference>
<reference evidence="2" key="1">
    <citation type="submission" date="2019-03" db="EMBL/GenBank/DDBJ databases">
        <authorList>
            <person name="Mank J."/>
            <person name="Almeida P."/>
        </authorList>
    </citation>
    <scope>NUCLEOTIDE SEQUENCE</scope>
    <source>
        <strain evidence="2">78183</strain>
    </source>
</reference>
<keyword evidence="1" id="KW-1133">Transmembrane helix</keyword>
<organism evidence="2">
    <name type="scientific">Salix viminalis</name>
    <name type="common">Common osier</name>
    <name type="synonym">Basket willow</name>
    <dbReference type="NCBI Taxonomy" id="40686"/>
    <lineage>
        <taxon>Eukaryota</taxon>
        <taxon>Viridiplantae</taxon>
        <taxon>Streptophyta</taxon>
        <taxon>Embryophyta</taxon>
        <taxon>Tracheophyta</taxon>
        <taxon>Spermatophyta</taxon>
        <taxon>Magnoliopsida</taxon>
        <taxon>eudicotyledons</taxon>
        <taxon>Gunneridae</taxon>
        <taxon>Pentapetalae</taxon>
        <taxon>rosids</taxon>
        <taxon>fabids</taxon>
        <taxon>Malpighiales</taxon>
        <taxon>Salicaceae</taxon>
        <taxon>Saliceae</taxon>
        <taxon>Salix</taxon>
    </lineage>
</organism>
<dbReference type="PANTHER" id="PTHR33659">
    <property type="entry name" value="PROTEIN, PUTATIVE-RELATED-RELATED"/>
    <property type="match status" value="1"/>
</dbReference>
<keyword evidence="1" id="KW-0812">Transmembrane</keyword>
<feature type="transmembrane region" description="Helical" evidence="1">
    <location>
        <begin position="128"/>
        <end position="147"/>
    </location>
</feature>
<dbReference type="AlphaFoldDB" id="A0A6N2K0W3"/>
<feature type="transmembrane region" description="Helical" evidence="1">
    <location>
        <begin position="87"/>
        <end position="108"/>
    </location>
</feature>
<proteinExistence type="predicted"/>
<evidence type="ECO:0000313" key="2">
    <source>
        <dbReference type="EMBL" id="VFU21116.1"/>
    </source>
</evidence>
<protein>
    <submittedName>
        <fullName evidence="2">Uncharacterized protein</fullName>
    </submittedName>
</protein>
<name>A0A6N2K0W3_SALVM</name>
<keyword evidence="1" id="KW-0472">Membrane</keyword>
<accession>A0A6N2K0W3</accession>
<sequence length="149" mass="16230">MHSLSDALSKSEPIIILPTLELSLLVKVLRVEAAEHTKLPLLAGIERFWDPTKPLRIPGPFPNPSKDRAHTQYRILLSVFMAQDSEMAIFFVLAIFFAVAMYIATVTAQDSEMAPAPAMDRGAACSDLGMSGAVFCSTLLLSLLALLKN</sequence>
<gene>
    <name evidence="2" type="ORF">SVIM_LOCUS10985</name>
</gene>
<dbReference type="EMBL" id="CAADRP010000002">
    <property type="protein sequence ID" value="VFU21116.1"/>
    <property type="molecule type" value="Genomic_DNA"/>
</dbReference>